<dbReference type="PROSITE" id="PS01302">
    <property type="entry name" value="UPF0758"/>
    <property type="match status" value="1"/>
</dbReference>
<evidence type="ECO:0000259" key="7">
    <source>
        <dbReference type="PROSITE" id="PS50249"/>
    </source>
</evidence>
<keyword evidence="9" id="KW-1185">Reference proteome</keyword>
<dbReference type="NCBIfam" id="NF000642">
    <property type="entry name" value="PRK00024.1"/>
    <property type="match status" value="1"/>
</dbReference>
<keyword evidence="5" id="KW-0482">Metalloprotease</keyword>
<name>A0ABZ2Z4L3_9BACT</name>
<dbReference type="InterPro" id="IPR020891">
    <property type="entry name" value="UPF0758_CS"/>
</dbReference>
<reference evidence="8 9" key="1">
    <citation type="submission" date="2024-03" db="EMBL/GenBank/DDBJ databases">
        <title>Chitinophaga caseinilytica sp. nov., a casein hydrolysing bacterium isolated from forest soil.</title>
        <authorList>
            <person name="Lee D.S."/>
            <person name="Han D.M."/>
            <person name="Baek J.H."/>
            <person name="Choi D.G."/>
            <person name="Jeon J.H."/>
            <person name="Jeon C.O."/>
        </authorList>
    </citation>
    <scope>NUCLEOTIDE SEQUENCE [LARGE SCALE GENOMIC DNA]</scope>
    <source>
        <strain evidence="8 9">KACC 19118</strain>
    </source>
</reference>
<dbReference type="SUPFAM" id="SSF102712">
    <property type="entry name" value="JAB1/MPN domain"/>
    <property type="match status" value="1"/>
</dbReference>
<keyword evidence="2" id="KW-0479">Metal-binding</keyword>
<dbReference type="InterPro" id="IPR025657">
    <property type="entry name" value="RadC_JAB"/>
</dbReference>
<dbReference type="CDD" id="cd08071">
    <property type="entry name" value="MPN_DUF2466"/>
    <property type="match status" value="1"/>
</dbReference>
<dbReference type="EMBL" id="CP150096">
    <property type="protein sequence ID" value="WZN46527.1"/>
    <property type="molecule type" value="Genomic_DNA"/>
</dbReference>
<evidence type="ECO:0000256" key="4">
    <source>
        <dbReference type="ARBA" id="ARBA00022833"/>
    </source>
</evidence>
<evidence type="ECO:0000256" key="3">
    <source>
        <dbReference type="ARBA" id="ARBA00022801"/>
    </source>
</evidence>
<dbReference type="RefSeq" id="WP_341841224.1">
    <property type="nucleotide sequence ID" value="NZ_CP149792.1"/>
</dbReference>
<evidence type="ECO:0000313" key="8">
    <source>
        <dbReference type="EMBL" id="WZN46527.1"/>
    </source>
</evidence>
<dbReference type="InterPro" id="IPR046778">
    <property type="entry name" value="UPF0758_N"/>
</dbReference>
<comment type="similarity">
    <text evidence="6">Belongs to the UPF0758 family.</text>
</comment>
<dbReference type="PANTHER" id="PTHR30471:SF3">
    <property type="entry name" value="UPF0758 PROTEIN YEES-RELATED"/>
    <property type="match status" value="1"/>
</dbReference>
<dbReference type="Gene3D" id="3.40.140.10">
    <property type="entry name" value="Cytidine Deaminase, domain 2"/>
    <property type="match status" value="1"/>
</dbReference>
<gene>
    <name evidence="8" type="primary">radC</name>
    <name evidence="8" type="ORF">WJU22_26940</name>
</gene>
<evidence type="ECO:0000256" key="2">
    <source>
        <dbReference type="ARBA" id="ARBA00022723"/>
    </source>
</evidence>
<protein>
    <submittedName>
        <fullName evidence="8">DNA repair protein RadC</fullName>
    </submittedName>
</protein>
<evidence type="ECO:0000256" key="5">
    <source>
        <dbReference type="ARBA" id="ARBA00023049"/>
    </source>
</evidence>
<organism evidence="8 9">
    <name type="scientific">Chitinophaga caseinilytica</name>
    <dbReference type="NCBI Taxonomy" id="2267521"/>
    <lineage>
        <taxon>Bacteria</taxon>
        <taxon>Pseudomonadati</taxon>
        <taxon>Bacteroidota</taxon>
        <taxon>Chitinophagia</taxon>
        <taxon>Chitinophagales</taxon>
        <taxon>Chitinophagaceae</taxon>
        <taxon>Chitinophaga</taxon>
    </lineage>
</organism>
<dbReference type="Pfam" id="PF04002">
    <property type="entry name" value="RadC"/>
    <property type="match status" value="1"/>
</dbReference>
<keyword evidence="1" id="KW-0645">Protease</keyword>
<evidence type="ECO:0000313" key="9">
    <source>
        <dbReference type="Proteomes" id="UP001449657"/>
    </source>
</evidence>
<accession>A0ABZ2Z4L3</accession>
<evidence type="ECO:0000256" key="6">
    <source>
        <dbReference type="RuleBase" id="RU003797"/>
    </source>
</evidence>
<dbReference type="InterPro" id="IPR037518">
    <property type="entry name" value="MPN"/>
</dbReference>
<sequence>MQAVFVNPAYREPAPVRHLKVLRRRRMKEWPEDDRPREKMLATGAASVSLAELLAIIINTGTRDQSALDLAREVLAYCGNNLRELGRLNIRQLRSFPGIGLKKAATILAALELCRRRQQSQQREQREVTSIPEIADYFRSLLSEHACERFFVLYLNHANKVVHEACISSGGITSTTVDPRIVFGIALEHRATRLLLCHNHPSGTLRPSKADMSTTRRFQEIGRLFDIEVLDHLIVTESGYHSLREDGAL</sequence>
<dbReference type="Pfam" id="PF20582">
    <property type="entry name" value="UPF0758_N"/>
    <property type="match status" value="1"/>
</dbReference>
<dbReference type="PANTHER" id="PTHR30471">
    <property type="entry name" value="DNA REPAIR PROTEIN RADC"/>
    <property type="match status" value="1"/>
</dbReference>
<evidence type="ECO:0000256" key="1">
    <source>
        <dbReference type="ARBA" id="ARBA00022670"/>
    </source>
</evidence>
<dbReference type="PROSITE" id="PS50249">
    <property type="entry name" value="MPN"/>
    <property type="match status" value="1"/>
</dbReference>
<keyword evidence="3" id="KW-0378">Hydrolase</keyword>
<proteinExistence type="inferred from homology"/>
<feature type="domain" description="MPN" evidence="7">
    <location>
        <begin position="127"/>
        <end position="249"/>
    </location>
</feature>
<dbReference type="InterPro" id="IPR001405">
    <property type="entry name" value="UPF0758"/>
</dbReference>
<dbReference type="Proteomes" id="UP001449657">
    <property type="component" value="Chromosome"/>
</dbReference>
<keyword evidence="4" id="KW-0862">Zinc</keyword>
<dbReference type="NCBIfam" id="TIGR00608">
    <property type="entry name" value="radc"/>
    <property type="match status" value="1"/>
</dbReference>